<gene>
    <name evidence="2" type="ORF">Asera_00160</name>
</gene>
<sequence>MTDVLSWAAEQLGCPVRRLRPLTGGTHARTELLATGDGREVVLRVFPAGDPAVQRETRVLPLLDGLAGLAPRLLAADPDGAATGRPTLLVSRLPGDGCLAPADPRSWARQLGRTLARIHAVPVGIELRDPLAAGPTGAGPTGPTVREHWHRLVAQPRVLTHLDYWSGNTLWVGDRLTGVVDWSGAAYAPRGFDVAWCRLDLILLYDSRIADVFTDAYRSAAGSLDDVELWDRSAAMHAYGQIETWAPNYAGLGRPDLDGPALRDRLTRWTDTLTDRTPR</sequence>
<dbReference type="EMBL" id="AP023354">
    <property type="protein sequence ID" value="BCJ25908.1"/>
    <property type="molecule type" value="Genomic_DNA"/>
</dbReference>
<evidence type="ECO:0000313" key="2">
    <source>
        <dbReference type="EMBL" id="BCJ25908.1"/>
    </source>
</evidence>
<dbReference type="SUPFAM" id="SSF56112">
    <property type="entry name" value="Protein kinase-like (PK-like)"/>
    <property type="match status" value="1"/>
</dbReference>
<protein>
    <recommendedName>
        <fullName evidence="1">Aminoglycoside phosphotransferase domain-containing protein</fullName>
    </recommendedName>
</protein>
<dbReference type="Pfam" id="PF01636">
    <property type="entry name" value="APH"/>
    <property type="match status" value="1"/>
</dbReference>
<proteinExistence type="predicted"/>
<organism evidence="2 3">
    <name type="scientific">Actinocatenispora sera</name>
    <dbReference type="NCBI Taxonomy" id="390989"/>
    <lineage>
        <taxon>Bacteria</taxon>
        <taxon>Bacillati</taxon>
        <taxon>Actinomycetota</taxon>
        <taxon>Actinomycetes</taxon>
        <taxon>Micromonosporales</taxon>
        <taxon>Micromonosporaceae</taxon>
        <taxon>Actinocatenispora</taxon>
    </lineage>
</organism>
<dbReference type="KEGG" id="aser:Asera_00160"/>
<evidence type="ECO:0000313" key="3">
    <source>
        <dbReference type="Proteomes" id="UP000680750"/>
    </source>
</evidence>
<dbReference type="InterPro" id="IPR002575">
    <property type="entry name" value="Aminoglycoside_PTrfase"/>
</dbReference>
<evidence type="ECO:0000259" key="1">
    <source>
        <dbReference type="Pfam" id="PF01636"/>
    </source>
</evidence>
<keyword evidence="3" id="KW-1185">Reference proteome</keyword>
<feature type="domain" description="Aminoglycoside phosphotransferase" evidence="1">
    <location>
        <begin position="19"/>
        <end position="218"/>
    </location>
</feature>
<dbReference type="AlphaFoldDB" id="A0A810KUX3"/>
<name>A0A810KUX3_9ACTN</name>
<dbReference type="InterPro" id="IPR051678">
    <property type="entry name" value="AGP_Transferase"/>
</dbReference>
<dbReference type="RefSeq" id="WP_035295595.1">
    <property type="nucleotide sequence ID" value="NZ_AP023354.1"/>
</dbReference>
<accession>A0A810KUX3</accession>
<dbReference type="PANTHER" id="PTHR21310">
    <property type="entry name" value="AMINOGLYCOSIDE PHOSPHOTRANSFERASE-RELATED-RELATED"/>
    <property type="match status" value="1"/>
</dbReference>
<dbReference type="Proteomes" id="UP000680750">
    <property type="component" value="Chromosome"/>
</dbReference>
<dbReference type="InterPro" id="IPR011009">
    <property type="entry name" value="Kinase-like_dom_sf"/>
</dbReference>
<reference evidence="2" key="1">
    <citation type="submission" date="2020-08" db="EMBL/GenBank/DDBJ databases">
        <title>Whole genome shotgun sequence of Actinocatenispora sera NBRC 101916.</title>
        <authorList>
            <person name="Komaki H."/>
            <person name="Tamura T."/>
        </authorList>
    </citation>
    <scope>NUCLEOTIDE SEQUENCE</scope>
    <source>
        <strain evidence="2">NBRC 101916</strain>
    </source>
</reference>
<dbReference type="Gene3D" id="3.90.1200.10">
    <property type="match status" value="1"/>
</dbReference>